<protein>
    <submittedName>
        <fullName evidence="1">Uncharacterized protein</fullName>
    </submittedName>
</protein>
<dbReference type="EMBL" id="MU807786">
    <property type="protein sequence ID" value="KAJ3831116.1"/>
    <property type="molecule type" value="Genomic_DNA"/>
</dbReference>
<proteinExistence type="predicted"/>
<feature type="non-terminal residue" evidence="1">
    <location>
        <position position="86"/>
    </location>
</feature>
<evidence type="ECO:0000313" key="1">
    <source>
        <dbReference type="EMBL" id="KAJ3831116.1"/>
    </source>
</evidence>
<accession>A0AA38NUZ6</accession>
<sequence length="86" mass="10382">GIRVEFCKTHARAKRWEEEVVLVEEEMRRCTTSLEARARVWDERMNFEGPRADGMDLIQREGIRAYAASQADVYRRLKHRFIRLWE</sequence>
<feature type="non-terminal residue" evidence="1">
    <location>
        <position position="1"/>
    </location>
</feature>
<keyword evidence="2" id="KW-1185">Reference proteome</keyword>
<comment type="caution">
    <text evidence="1">The sequence shown here is derived from an EMBL/GenBank/DDBJ whole genome shotgun (WGS) entry which is preliminary data.</text>
</comment>
<reference evidence="1" key="1">
    <citation type="submission" date="2022-08" db="EMBL/GenBank/DDBJ databases">
        <authorList>
            <consortium name="DOE Joint Genome Institute"/>
            <person name="Min B."/>
            <person name="Riley R."/>
            <person name="Sierra-Patev S."/>
            <person name="Naranjo-Ortiz M."/>
            <person name="Looney B."/>
            <person name="Konkel Z."/>
            <person name="Slot J.C."/>
            <person name="Sakamoto Y."/>
            <person name="Steenwyk J.L."/>
            <person name="Rokas A."/>
            <person name="Carro J."/>
            <person name="Camarero S."/>
            <person name="Ferreira P."/>
            <person name="Molpeceres G."/>
            <person name="Ruiz-Duenas F.J."/>
            <person name="Serrano A."/>
            <person name="Henrissat B."/>
            <person name="Drula E."/>
            <person name="Hughes K.W."/>
            <person name="Mata J.L."/>
            <person name="Ishikawa N.K."/>
            <person name="Vargas-Isla R."/>
            <person name="Ushijima S."/>
            <person name="Smith C.A."/>
            <person name="Ahrendt S."/>
            <person name="Andreopoulos W."/>
            <person name="He G."/>
            <person name="Labutti K."/>
            <person name="Lipzen A."/>
            <person name="Ng V."/>
            <person name="Sandor L."/>
            <person name="Barry K."/>
            <person name="Martinez A.T."/>
            <person name="Xiao Y."/>
            <person name="Gibbons J.G."/>
            <person name="Terashima K."/>
            <person name="Hibbett D.S."/>
            <person name="Grigoriev I.V."/>
        </authorList>
    </citation>
    <scope>NUCLEOTIDE SEQUENCE</scope>
    <source>
        <strain evidence="1">TFB9207</strain>
    </source>
</reference>
<name>A0AA38NUZ6_9AGAR</name>
<organism evidence="1 2">
    <name type="scientific">Lentinula raphanica</name>
    <dbReference type="NCBI Taxonomy" id="153919"/>
    <lineage>
        <taxon>Eukaryota</taxon>
        <taxon>Fungi</taxon>
        <taxon>Dikarya</taxon>
        <taxon>Basidiomycota</taxon>
        <taxon>Agaricomycotina</taxon>
        <taxon>Agaricomycetes</taxon>
        <taxon>Agaricomycetidae</taxon>
        <taxon>Agaricales</taxon>
        <taxon>Marasmiineae</taxon>
        <taxon>Omphalotaceae</taxon>
        <taxon>Lentinula</taxon>
    </lineage>
</organism>
<gene>
    <name evidence="1" type="ORF">F5878DRAFT_521032</name>
</gene>
<dbReference type="Proteomes" id="UP001163846">
    <property type="component" value="Unassembled WGS sequence"/>
</dbReference>
<evidence type="ECO:0000313" key="2">
    <source>
        <dbReference type="Proteomes" id="UP001163846"/>
    </source>
</evidence>
<dbReference type="AlphaFoldDB" id="A0AA38NUZ6"/>